<dbReference type="GO" id="GO:0009252">
    <property type="term" value="P:peptidoglycan biosynthetic process"/>
    <property type="evidence" value="ECO:0007669"/>
    <property type="project" value="UniProtKB-UniRule"/>
</dbReference>
<evidence type="ECO:0000256" key="5">
    <source>
        <dbReference type="ARBA" id="ARBA00023239"/>
    </source>
</evidence>
<proteinExistence type="inferred from homology"/>
<sequence length="332" mass="36167">MRHVAANALTIFIVLGVILAGVIGWGVNQWTGEGPAQAPVQVMVPSGANLTRTSEILEEAGVISDARIFRLGARYEKLGSRIQAGEFLMPAGISMHDAMQCVVDQSTCERVTYRITVVEGSTVWQVVQQIEAMDVLTGEIAEMPAEGTLAPETYQVNRGDTRQGLIGRMQAAQARILDEAWANRAEDLPISNKAEALILASLIEKETGIPEERGAVASVFENRLKRRMKLQTDPAVIYGVTEGKAPLGRGLRRSELDAPTPWNTYVIPGLPETPIANPGRASIEAAVNPEETDFLYFVADGTGGHAFGRTLAEHNRNVARWRQIERQRNGSD</sequence>
<keyword evidence="9" id="KW-1185">Reference proteome</keyword>
<organism evidence="8 9">
    <name type="scientific">Albimonas pacifica</name>
    <dbReference type="NCBI Taxonomy" id="1114924"/>
    <lineage>
        <taxon>Bacteria</taxon>
        <taxon>Pseudomonadati</taxon>
        <taxon>Pseudomonadota</taxon>
        <taxon>Alphaproteobacteria</taxon>
        <taxon>Rhodobacterales</taxon>
        <taxon>Paracoccaceae</taxon>
        <taxon>Albimonas</taxon>
    </lineage>
</organism>
<comment type="function">
    <text evidence="7">Functions as a peptidoglycan terminase that cleaves nascent peptidoglycan strands endolytically to terminate their elongation.</text>
</comment>
<keyword evidence="2 7" id="KW-0812">Transmembrane</keyword>
<dbReference type="PANTHER" id="PTHR30518">
    <property type="entry name" value="ENDOLYTIC MUREIN TRANSGLYCOSYLASE"/>
    <property type="match status" value="1"/>
</dbReference>
<comment type="similarity">
    <text evidence="7">Belongs to the transglycosylase MltG family.</text>
</comment>
<dbReference type="GO" id="GO:0005886">
    <property type="term" value="C:plasma membrane"/>
    <property type="evidence" value="ECO:0007669"/>
    <property type="project" value="UniProtKB-UniRule"/>
</dbReference>
<dbReference type="FunFam" id="3.30.160.60:FF:000242">
    <property type="entry name" value="Endolytic murein transglycosylase"/>
    <property type="match status" value="1"/>
</dbReference>
<dbReference type="CDD" id="cd08010">
    <property type="entry name" value="MltG_like"/>
    <property type="match status" value="1"/>
</dbReference>
<accession>A0A1I3GKP7</accession>
<evidence type="ECO:0000256" key="1">
    <source>
        <dbReference type="ARBA" id="ARBA00022475"/>
    </source>
</evidence>
<dbReference type="STRING" id="1114924.SAMN05216258_105216"/>
<dbReference type="Pfam" id="PF02618">
    <property type="entry name" value="YceG"/>
    <property type="match status" value="1"/>
</dbReference>
<gene>
    <name evidence="7" type="primary">mltG</name>
    <name evidence="8" type="ORF">SAMN05216258_105216</name>
</gene>
<dbReference type="GO" id="GO:0008932">
    <property type="term" value="F:lytic endotransglycosylase activity"/>
    <property type="evidence" value="ECO:0007669"/>
    <property type="project" value="UniProtKB-UniRule"/>
</dbReference>
<keyword evidence="7" id="KW-0997">Cell inner membrane</keyword>
<dbReference type="PANTHER" id="PTHR30518:SF2">
    <property type="entry name" value="ENDOLYTIC MUREIN TRANSGLYCOSYLASE"/>
    <property type="match status" value="1"/>
</dbReference>
<keyword evidence="4 7" id="KW-0472">Membrane</keyword>
<dbReference type="Gene3D" id="3.30.1490.480">
    <property type="entry name" value="Endolytic murein transglycosylase"/>
    <property type="match status" value="1"/>
</dbReference>
<dbReference type="HAMAP" id="MF_02065">
    <property type="entry name" value="MltG"/>
    <property type="match status" value="1"/>
</dbReference>
<evidence type="ECO:0000256" key="6">
    <source>
        <dbReference type="ARBA" id="ARBA00023316"/>
    </source>
</evidence>
<dbReference type="AlphaFoldDB" id="A0A1I3GKP7"/>
<evidence type="ECO:0000313" key="9">
    <source>
        <dbReference type="Proteomes" id="UP000199377"/>
    </source>
</evidence>
<evidence type="ECO:0000256" key="3">
    <source>
        <dbReference type="ARBA" id="ARBA00022989"/>
    </source>
</evidence>
<dbReference type="EC" id="4.2.2.29" evidence="7"/>
<keyword evidence="5 7" id="KW-0456">Lyase</keyword>
<evidence type="ECO:0000313" key="8">
    <source>
        <dbReference type="EMBL" id="SFI24033.1"/>
    </source>
</evidence>
<reference evidence="8 9" key="1">
    <citation type="submission" date="2016-10" db="EMBL/GenBank/DDBJ databases">
        <authorList>
            <person name="de Groot N.N."/>
        </authorList>
    </citation>
    <scope>NUCLEOTIDE SEQUENCE [LARGE SCALE GENOMIC DNA]</scope>
    <source>
        <strain evidence="8 9">CGMCC 1.11030</strain>
    </source>
</reference>
<dbReference type="Gene3D" id="3.30.160.60">
    <property type="entry name" value="Classic Zinc Finger"/>
    <property type="match status" value="1"/>
</dbReference>
<dbReference type="RefSeq" id="WP_092860047.1">
    <property type="nucleotide sequence ID" value="NZ_FOQH01000005.1"/>
</dbReference>
<evidence type="ECO:0000256" key="7">
    <source>
        <dbReference type="HAMAP-Rule" id="MF_02065"/>
    </source>
</evidence>
<dbReference type="EMBL" id="FOQH01000005">
    <property type="protein sequence ID" value="SFI24033.1"/>
    <property type="molecule type" value="Genomic_DNA"/>
</dbReference>
<protein>
    <recommendedName>
        <fullName evidence="7">Endolytic murein transglycosylase</fullName>
        <ecNumber evidence="7">4.2.2.29</ecNumber>
    </recommendedName>
    <alternativeName>
        <fullName evidence="7">Peptidoglycan lytic transglycosylase</fullName>
    </alternativeName>
    <alternativeName>
        <fullName evidence="7">Peptidoglycan polymerization terminase</fullName>
    </alternativeName>
</protein>
<evidence type="ECO:0000256" key="4">
    <source>
        <dbReference type="ARBA" id="ARBA00023136"/>
    </source>
</evidence>
<keyword evidence="6 7" id="KW-0961">Cell wall biogenesis/degradation</keyword>
<feature type="site" description="Important for catalytic activity" evidence="7">
    <location>
        <position position="206"/>
    </location>
</feature>
<dbReference type="GO" id="GO:0071555">
    <property type="term" value="P:cell wall organization"/>
    <property type="evidence" value="ECO:0007669"/>
    <property type="project" value="UniProtKB-KW"/>
</dbReference>
<dbReference type="NCBIfam" id="TIGR00247">
    <property type="entry name" value="endolytic transglycosylase MltG"/>
    <property type="match status" value="1"/>
</dbReference>
<evidence type="ECO:0000256" key="2">
    <source>
        <dbReference type="ARBA" id="ARBA00022692"/>
    </source>
</evidence>
<dbReference type="Proteomes" id="UP000199377">
    <property type="component" value="Unassembled WGS sequence"/>
</dbReference>
<dbReference type="OrthoDB" id="9814591at2"/>
<keyword evidence="1 7" id="KW-1003">Cell membrane</keyword>
<dbReference type="InterPro" id="IPR003770">
    <property type="entry name" value="MLTG-like"/>
</dbReference>
<name>A0A1I3GKP7_9RHOB</name>
<comment type="catalytic activity">
    <reaction evidence="7">
        <text>a peptidoglycan chain = a peptidoglycan chain with N-acetyl-1,6-anhydromuramyl-[peptide] at the reducing end + a peptidoglycan chain with N-acetylglucosamine at the non-reducing end.</text>
        <dbReference type="EC" id="4.2.2.29"/>
    </reaction>
</comment>
<keyword evidence="3 7" id="KW-1133">Transmembrane helix</keyword>